<gene>
    <name evidence="4" type="ORF">SAMN05660197_0634</name>
</gene>
<dbReference type="InterPro" id="IPR025105">
    <property type="entry name" value="DUF4010"/>
</dbReference>
<feature type="transmembrane region" description="Helical" evidence="1">
    <location>
        <begin position="6"/>
        <end position="22"/>
    </location>
</feature>
<feature type="transmembrane region" description="Helical" evidence="1">
    <location>
        <begin position="261"/>
        <end position="281"/>
    </location>
</feature>
<dbReference type="RefSeq" id="WP_084275120.1">
    <property type="nucleotide sequence ID" value="NZ_AP026671.1"/>
</dbReference>
<dbReference type="PANTHER" id="PTHR39084:SF1">
    <property type="entry name" value="DUF4010 DOMAIN-CONTAINING PROTEIN"/>
    <property type="match status" value="1"/>
</dbReference>
<sequence length="422" mass="46653">MDYQLLKLLFYALAIGIMIGLQRSLTYILKDEQVFMGTRTFALISLAGFLSGWLETKVSGFIFATFIAITLFISLTYIFKVRTLKKIGITTQIAALITFILGLMVWYRLENYALFLTVIIVVLLEIKPKLQQIERNISATDINAVVLLLVMTFVILPLLPNKMIGPYHLFNPYKTWLMAIIIAGLSFVGYVAIKTLGHRHGVLITGAAGGLISSTAVTITLSDIYPKNSLLLGIYTAGIGISWTFMFIRVFIETLIIHPKLAIVVAIPYLITALAGALYVYRLYRKAPVTNIEFHNPSLEKNPLQLSEAIKFGILFGIIYGAIAFVETKYGDIGVYVVSIISGITDVDAITLSLSEMAKEQRLSLEASLTGIVLASYTNTLVKLAFAYWLGGKELGWSVTKFTLLVTVTLFGGIYLADLLLL</sequence>
<reference evidence="5" key="1">
    <citation type="submission" date="2017-04" db="EMBL/GenBank/DDBJ databases">
        <authorList>
            <person name="Varghese N."/>
            <person name="Submissions S."/>
        </authorList>
    </citation>
    <scope>NUCLEOTIDE SEQUENCE [LARGE SCALE GENOMIC DNA]</scope>
    <source>
        <strain evidence="5">DSM 16512</strain>
    </source>
</reference>
<evidence type="ECO:0000259" key="2">
    <source>
        <dbReference type="Pfam" id="PF02308"/>
    </source>
</evidence>
<accession>A0A1W1WRL1</accession>
<dbReference type="STRING" id="1069081.SAMN05660197_0634"/>
<proteinExistence type="predicted"/>
<feature type="transmembrane region" description="Helical" evidence="1">
    <location>
        <begin position="333"/>
        <end position="355"/>
    </location>
</feature>
<dbReference type="AlphaFoldDB" id="A0A1W1WRL1"/>
<dbReference type="InterPro" id="IPR049177">
    <property type="entry name" value="MgtC_SapB_SrpB_YhiD_N"/>
</dbReference>
<feature type="domain" description="DUF4010" evidence="3">
    <location>
        <begin position="180"/>
        <end position="391"/>
    </location>
</feature>
<keyword evidence="1" id="KW-0812">Transmembrane</keyword>
<keyword evidence="1" id="KW-0472">Membrane</keyword>
<feature type="transmembrane region" description="Helical" evidence="1">
    <location>
        <begin position="367"/>
        <end position="390"/>
    </location>
</feature>
<keyword evidence="1" id="KW-1133">Transmembrane helix</keyword>
<feature type="transmembrane region" description="Helical" evidence="1">
    <location>
        <begin position="232"/>
        <end position="252"/>
    </location>
</feature>
<dbReference type="PANTHER" id="PTHR39084">
    <property type="entry name" value="MEMBRANE PROTEIN-RELATED"/>
    <property type="match status" value="1"/>
</dbReference>
<feature type="transmembrane region" description="Helical" evidence="1">
    <location>
        <begin position="175"/>
        <end position="193"/>
    </location>
</feature>
<dbReference type="Pfam" id="PF02308">
    <property type="entry name" value="MgtC"/>
    <property type="match status" value="1"/>
</dbReference>
<feature type="transmembrane region" description="Helical" evidence="1">
    <location>
        <begin position="60"/>
        <end position="79"/>
    </location>
</feature>
<name>A0A1W1WRL1_9BACT</name>
<feature type="transmembrane region" description="Helical" evidence="1">
    <location>
        <begin position="309"/>
        <end position="326"/>
    </location>
</feature>
<feature type="transmembrane region" description="Helical" evidence="1">
    <location>
        <begin position="86"/>
        <end position="106"/>
    </location>
</feature>
<feature type="transmembrane region" description="Helical" evidence="1">
    <location>
        <begin position="142"/>
        <end position="160"/>
    </location>
</feature>
<feature type="transmembrane region" description="Helical" evidence="1">
    <location>
        <begin position="200"/>
        <end position="220"/>
    </location>
</feature>
<dbReference type="OrthoDB" id="9813718at2"/>
<keyword evidence="5" id="KW-1185">Reference proteome</keyword>
<evidence type="ECO:0000259" key="3">
    <source>
        <dbReference type="Pfam" id="PF13194"/>
    </source>
</evidence>
<evidence type="ECO:0000313" key="4">
    <source>
        <dbReference type="EMBL" id="SMC08859.1"/>
    </source>
</evidence>
<protein>
    <submittedName>
        <fullName evidence="4">Uncharacterized membrane protein, DUF4010 family</fullName>
    </submittedName>
</protein>
<feature type="transmembrane region" description="Helical" evidence="1">
    <location>
        <begin position="402"/>
        <end position="421"/>
    </location>
</feature>
<organism evidence="4 5">
    <name type="scientific">Nitratiruptor tergarcus DSM 16512</name>
    <dbReference type="NCBI Taxonomy" id="1069081"/>
    <lineage>
        <taxon>Bacteria</taxon>
        <taxon>Pseudomonadati</taxon>
        <taxon>Campylobacterota</taxon>
        <taxon>Epsilonproteobacteria</taxon>
        <taxon>Nautiliales</taxon>
        <taxon>Nitratiruptoraceae</taxon>
        <taxon>Nitratiruptor</taxon>
    </lineage>
</organism>
<feature type="transmembrane region" description="Helical" evidence="1">
    <location>
        <begin position="112"/>
        <end position="130"/>
    </location>
</feature>
<evidence type="ECO:0000313" key="5">
    <source>
        <dbReference type="Proteomes" id="UP000192602"/>
    </source>
</evidence>
<dbReference type="Proteomes" id="UP000192602">
    <property type="component" value="Unassembled WGS sequence"/>
</dbReference>
<evidence type="ECO:0000256" key="1">
    <source>
        <dbReference type="SAM" id="Phobius"/>
    </source>
</evidence>
<feature type="domain" description="MgtC/SapB/SrpB/YhiD N-terminal" evidence="2">
    <location>
        <begin position="9"/>
        <end position="132"/>
    </location>
</feature>
<dbReference type="EMBL" id="FWWZ01000001">
    <property type="protein sequence ID" value="SMC08859.1"/>
    <property type="molecule type" value="Genomic_DNA"/>
</dbReference>
<dbReference type="Pfam" id="PF13194">
    <property type="entry name" value="DUF4010"/>
    <property type="match status" value="1"/>
</dbReference>